<feature type="region of interest" description="Disordered" evidence="1">
    <location>
        <begin position="1"/>
        <end position="30"/>
    </location>
</feature>
<protein>
    <submittedName>
        <fullName evidence="2">CAZy families CBM48|GH13 protein</fullName>
    </submittedName>
</protein>
<organism evidence="2">
    <name type="scientific">uncultured Methylobacterium sp</name>
    <dbReference type="NCBI Taxonomy" id="157278"/>
    <lineage>
        <taxon>Bacteria</taxon>
        <taxon>Pseudomonadati</taxon>
        <taxon>Pseudomonadota</taxon>
        <taxon>Alphaproteobacteria</taxon>
        <taxon>Hyphomicrobiales</taxon>
        <taxon>Methylobacteriaceae</taxon>
        <taxon>Methylobacterium</taxon>
        <taxon>environmental samples</taxon>
    </lineage>
</organism>
<dbReference type="Gene3D" id="3.20.20.80">
    <property type="entry name" value="Glycosidases"/>
    <property type="match status" value="1"/>
</dbReference>
<dbReference type="PANTHER" id="PTHR43002">
    <property type="entry name" value="GLYCOGEN DEBRANCHING ENZYME"/>
    <property type="match status" value="1"/>
</dbReference>
<dbReference type="SUPFAM" id="SSF51011">
    <property type="entry name" value="Glycosyl hydrolase domain"/>
    <property type="match status" value="1"/>
</dbReference>
<name>A0A060C035_9HYPH</name>
<evidence type="ECO:0000256" key="1">
    <source>
        <dbReference type="SAM" id="MobiDB-lite"/>
    </source>
</evidence>
<feature type="non-terminal residue" evidence="2">
    <location>
        <position position="160"/>
    </location>
</feature>
<dbReference type="SUPFAM" id="SSF51445">
    <property type="entry name" value="(Trans)glycosidases"/>
    <property type="match status" value="1"/>
</dbReference>
<dbReference type="AlphaFoldDB" id="A0A060C035"/>
<sequence>ANGDDNRDGTPANWSSNGGVEGDTDDPTILERRRRRRQSLLGTLLLSRGTPMLRAGDELSQTRHGNNNAYCQDNTLSWLDWSACGDPVRDLRTFVEKAANLRRQLGLLRRDRYFDGRAHAGEAGLKDIAWLHPEGFELRPEHWQDQASQALAILLADTST</sequence>
<evidence type="ECO:0000313" key="2">
    <source>
        <dbReference type="EMBL" id="AIA90028.1"/>
    </source>
</evidence>
<dbReference type="EMBL" id="KF122731">
    <property type="protein sequence ID" value="AIA90028.1"/>
    <property type="molecule type" value="Genomic_DNA"/>
</dbReference>
<feature type="non-terminal residue" evidence="2">
    <location>
        <position position="1"/>
    </location>
</feature>
<accession>A0A060C035</accession>
<proteinExistence type="predicted"/>
<dbReference type="InterPro" id="IPR017853">
    <property type="entry name" value="GH"/>
</dbReference>
<reference evidence="2" key="1">
    <citation type="journal article" date="2013" name="Environ. Microbiol.">
        <title>Seasonally variable intestinal metagenomes of the red palm weevil (Rhynchophorus ferrugineus).</title>
        <authorList>
            <person name="Jia S."/>
            <person name="Zhang X."/>
            <person name="Zhang G."/>
            <person name="Yin A."/>
            <person name="Zhang S."/>
            <person name="Li F."/>
            <person name="Wang L."/>
            <person name="Zhao D."/>
            <person name="Yun Q."/>
            <person name="Tala"/>
            <person name="Wang J."/>
            <person name="Sun G."/>
            <person name="Baabdullah M."/>
            <person name="Yu X."/>
            <person name="Hu S."/>
            <person name="Al-Mssallem I.S."/>
            <person name="Yu J."/>
        </authorList>
    </citation>
    <scope>NUCLEOTIDE SEQUENCE</scope>
</reference>